<keyword evidence="3" id="KW-1185">Reference proteome</keyword>
<feature type="transmembrane region" description="Helical" evidence="1">
    <location>
        <begin position="267"/>
        <end position="287"/>
    </location>
</feature>
<proteinExistence type="predicted"/>
<evidence type="ECO:0000313" key="3">
    <source>
        <dbReference type="Proteomes" id="UP000009342"/>
    </source>
</evidence>
<keyword evidence="1" id="KW-0472">Membrane</keyword>
<keyword evidence="1" id="KW-1133">Transmembrane helix</keyword>
<evidence type="ECO:0000313" key="2">
    <source>
        <dbReference type="EMBL" id="CCJ82637.1"/>
    </source>
</evidence>
<dbReference type="Proteomes" id="UP000009342">
    <property type="component" value="Unassembled WGS sequence"/>
</dbReference>
<reference evidence="3" key="1">
    <citation type="journal article" date="2012" name="PLoS ONE">
        <title>Comparative analysis of genome sequences covering the seven cronobacter species.</title>
        <authorList>
            <person name="Joseph S."/>
            <person name="Desai P."/>
            <person name="Ji Y."/>
            <person name="Cummings C.A."/>
            <person name="Shih R."/>
            <person name="Degoricija L."/>
            <person name="Rico A."/>
            <person name="Brzoska P."/>
            <person name="Hamby S.E."/>
            <person name="Masood N."/>
            <person name="Hariri S."/>
            <person name="Sonbol H."/>
            <person name="Chuzhanova N."/>
            <person name="McClelland M."/>
            <person name="Furtado M.R."/>
            <person name="Forsythe S.J."/>
        </authorList>
    </citation>
    <scope>NUCLEOTIDE SEQUENCE [LARGE SCALE GENOMIC DNA]</scope>
    <source>
        <strain evidence="3">1210</strain>
    </source>
</reference>
<sequence length="366" mass="40754">MAAYQRAIAGEIALFNSRVDLRHLHRLLRAVRQGHLLIHQPDNIGGQQRHLFRRQRHARLQLILLAEGDAVVHEPFELIFIATVVAQIAVAGKLGDLIAHQVLLVIAIAQTLLHQVLVIGERRLHVVAAKPLLLVGKARVGLHQVMALALGFYAKQAVIRQRHVWRHHADHRRYRLSVDGAGRQRQRKLLAGRQRQWSAAERGCLKRAQRYRRGARQPARIARAACRVGNAFILMALRLIAAALRAAVGLPDQRLHIDSLCDGRGAIVAAAFPLRGFGAAQLFLFLLRVPARLPADIRYYARAFGGQVIQYAGIHPQRAARHNLAVVVGQPIGVKLHIAAREDFARIALFNLRFLHGAGKGVLVKF</sequence>
<protein>
    <submittedName>
        <fullName evidence="2">Fibroin</fullName>
    </submittedName>
</protein>
<comment type="caution">
    <text evidence="2">The sequence shown here is derived from an EMBL/GenBank/DDBJ whole genome shotgun (WGS) entry which is preliminary data.</text>
</comment>
<evidence type="ECO:0000256" key="1">
    <source>
        <dbReference type="SAM" id="Phobius"/>
    </source>
</evidence>
<dbReference type="EMBL" id="CAKZ01000158">
    <property type="protein sequence ID" value="CCJ82637.1"/>
    <property type="molecule type" value="Genomic_DNA"/>
</dbReference>
<accession>A0ABP1WDE0</accession>
<keyword evidence="1" id="KW-0812">Transmembrane</keyword>
<name>A0ABP1WDE0_9ENTR</name>
<feature type="transmembrane region" description="Helical" evidence="1">
    <location>
        <begin position="228"/>
        <end position="247"/>
    </location>
</feature>
<gene>
    <name evidence="2" type="ORF">BN134_3404</name>
</gene>
<organism evidence="2 3">
    <name type="scientific">Cronobacter dublinensis 1210</name>
    <dbReference type="NCBI Taxonomy" id="1208656"/>
    <lineage>
        <taxon>Bacteria</taxon>
        <taxon>Pseudomonadati</taxon>
        <taxon>Pseudomonadota</taxon>
        <taxon>Gammaproteobacteria</taxon>
        <taxon>Enterobacterales</taxon>
        <taxon>Enterobacteriaceae</taxon>
        <taxon>Cronobacter</taxon>
    </lineage>
</organism>